<sequence>MPPVFVNISGRTGFLESSQSPSTVCLRYKKKTVMQRRILKKRKFVKNSEYTDFRRDGTLTRRLSLRSGEVAKDTIELMQMDVDALEDPGSLMEVDERFELVQNTLGSKDTGVTEADDGFRWLQDEGSLLELCERFRLTSLGDVPVITQNDTLAQTPPMLNSRLHQDQTSFVAPTPPRHQFVLPPLLPTVSVAPSSTSALVTIDEDEEGDDGGYTVALRMALEDEQLEREKGRAVEGKAYVRTGPASRTRRESPSAGTPCPRRTSIQRYAPYPRSPLPLHDSTRHERPTQRSRASLPPNALLPLAPSTRHNLPSIPLDPVDPATLPCGNGDDGAAPLRLGRSDAIDTPARRAAKRKVDDEVTEEEEFVAAQAPTKKYRPEKEEVEAEVVAEAVPPWELAAREVRERFAIAAAQLQQERLDYPTWTATERLVVQSWQE</sequence>
<protein>
    <submittedName>
        <fullName evidence="1">Uncharacterized protein</fullName>
    </submittedName>
</protein>
<evidence type="ECO:0000313" key="1">
    <source>
        <dbReference type="EMBL" id="KAJ9093525.1"/>
    </source>
</evidence>
<gene>
    <name evidence="1" type="ORF">QFC21_006359</name>
</gene>
<name>A0ACC2V3P5_9TREE</name>
<dbReference type="Proteomes" id="UP001227268">
    <property type="component" value="Unassembled WGS sequence"/>
</dbReference>
<reference evidence="1" key="1">
    <citation type="submission" date="2023-04" db="EMBL/GenBank/DDBJ databases">
        <title>Draft Genome sequencing of Naganishia species isolated from polar environments using Oxford Nanopore Technology.</title>
        <authorList>
            <person name="Leo P."/>
            <person name="Venkateswaran K."/>
        </authorList>
    </citation>
    <scope>NUCLEOTIDE SEQUENCE</scope>
    <source>
        <strain evidence="1">MNA-CCFEE 5423</strain>
    </source>
</reference>
<proteinExistence type="predicted"/>
<comment type="caution">
    <text evidence="1">The sequence shown here is derived from an EMBL/GenBank/DDBJ whole genome shotgun (WGS) entry which is preliminary data.</text>
</comment>
<keyword evidence="2" id="KW-1185">Reference proteome</keyword>
<evidence type="ECO:0000313" key="2">
    <source>
        <dbReference type="Proteomes" id="UP001227268"/>
    </source>
</evidence>
<dbReference type="EMBL" id="JASBWT010000030">
    <property type="protein sequence ID" value="KAJ9093525.1"/>
    <property type="molecule type" value="Genomic_DNA"/>
</dbReference>
<organism evidence="1 2">
    <name type="scientific">Naganishia friedmannii</name>
    <dbReference type="NCBI Taxonomy" id="89922"/>
    <lineage>
        <taxon>Eukaryota</taxon>
        <taxon>Fungi</taxon>
        <taxon>Dikarya</taxon>
        <taxon>Basidiomycota</taxon>
        <taxon>Agaricomycotina</taxon>
        <taxon>Tremellomycetes</taxon>
        <taxon>Filobasidiales</taxon>
        <taxon>Filobasidiaceae</taxon>
        <taxon>Naganishia</taxon>
    </lineage>
</organism>
<accession>A0ACC2V3P5</accession>